<evidence type="ECO:0000313" key="3">
    <source>
        <dbReference type="EMBL" id="ACL57593.1"/>
    </source>
</evidence>
<name>B8IE47_METNO</name>
<accession>B8IE47</accession>
<reference evidence="3 4" key="1">
    <citation type="submission" date="2009-01" db="EMBL/GenBank/DDBJ databases">
        <title>Complete sequence of chromosome of Methylobacterium nodulans ORS 2060.</title>
        <authorList>
            <consortium name="US DOE Joint Genome Institute"/>
            <person name="Lucas S."/>
            <person name="Copeland A."/>
            <person name="Lapidus A."/>
            <person name="Glavina del Rio T."/>
            <person name="Dalin E."/>
            <person name="Tice H."/>
            <person name="Bruce D."/>
            <person name="Goodwin L."/>
            <person name="Pitluck S."/>
            <person name="Sims D."/>
            <person name="Brettin T."/>
            <person name="Detter J.C."/>
            <person name="Han C."/>
            <person name="Larimer F."/>
            <person name="Land M."/>
            <person name="Hauser L."/>
            <person name="Kyrpides N."/>
            <person name="Ivanova N."/>
            <person name="Marx C.J."/>
            <person name="Richardson P."/>
        </authorList>
    </citation>
    <scope>NUCLEOTIDE SEQUENCE [LARGE SCALE GENOMIC DNA]</scope>
    <source>
        <strain evidence="4">LMG 21967 / CNCM I-2342 / ORS 2060</strain>
    </source>
</reference>
<feature type="transmembrane region" description="Helical" evidence="2">
    <location>
        <begin position="12"/>
        <end position="31"/>
    </location>
</feature>
<keyword evidence="4" id="KW-1185">Reference proteome</keyword>
<sequence length="53" mass="5432">MTASLPLARILAAHGVVLALVVAIIATVGVMRPTASHPTHPNGPTRILTEAQP</sequence>
<evidence type="ECO:0000256" key="1">
    <source>
        <dbReference type="SAM" id="MobiDB-lite"/>
    </source>
</evidence>
<dbReference type="HOGENOM" id="CLU_213860_0_0_5"/>
<keyword evidence="2" id="KW-0472">Membrane</keyword>
<evidence type="ECO:0000313" key="4">
    <source>
        <dbReference type="Proteomes" id="UP000008207"/>
    </source>
</evidence>
<dbReference type="EMBL" id="CP001349">
    <property type="protein sequence ID" value="ACL57593.1"/>
    <property type="molecule type" value="Genomic_DNA"/>
</dbReference>
<evidence type="ECO:0000256" key="2">
    <source>
        <dbReference type="SAM" id="Phobius"/>
    </source>
</evidence>
<dbReference type="AlphaFoldDB" id="B8IE47"/>
<organism evidence="3 4">
    <name type="scientific">Methylobacterium nodulans (strain LMG 21967 / CNCM I-2342 / ORS 2060)</name>
    <dbReference type="NCBI Taxonomy" id="460265"/>
    <lineage>
        <taxon>Bacteria</taxon>
        <taxon>Pseudomonadati</taxon>
        <taxon>Pseudomonadota</taxon>
        <taxon>Alphaproteobacteria</taxon>
        <taxon>Hyphomicrobiales</taxon>
        <taxon>Methylobacteriaceae</taxon>
        <taxon>Methylobacterium</taxon>
    </lineage>
</organism>
<gene>
    <name evidence="3" type="ordered locus">Mnod_2630</name>
</gene>
<keyword evidence="2" id="KW-0812">Transmembrane</keyword>
<protein>
    <submittedName>
        <fullName evidence="3">Uncharacterized protein</fullName>
    </submittedName>
</protein>
<proteinExistence type="predicted"/>
<keyword evidence="2" id="KW-1133">Transmembrane helix</keyword>
<dbReference type="RefSeq" id="WP_015929272.1">
    <property type="nucleotide sequence ID" value="NC_011894.1"/>
</dbReference>
<dbReference type="Proteomes" id="UP000008207">
    <property type="component" value="Chromosome"/>
</dbReference>
<dbReference type="KEGG" id="mno:Mnod_2630"/>
<feature type="region of interest" description="Disordered" evidence="1">
    <location>
        <begin position="33"/>
        <end position="53"/>
    </location>
</feature>
<dbReference type="STRING" id="460265.Mnod_2630"/>